<dbReference type="AlphaFoldDB" id="A0AAE0FRG3"/>
<gene>
    <name evidence="2" type="ORF">CYMTET_27409</name>
</gene>
<reference evidence="2 3" key="1">
    <citation type="journal article" date="2015" name="Genome Biol. Evol.">
        <title>Comparative Genomics of a Bacterivorous Green Alga Reveals Evolutionary Causalities and Consequences of Phago-Mixotrophic Mode of Nutrition.</title>
        <authorList>
            <person name="Burns J.A."/>
            <person name="Paasch A."/>
            <person name="Narechania A."/>
            <person name="Kim E."/>
        </authorList>
    </citation>
    <scope>NUCLEOTIDE SEQUENCE [LARGE SCALE GENOMIC DNA]</scope>
    <source>
        <strain evidence="2 3">PLY_AMNH</strain>
    </source>
</reference>
<evidence type="ECO:0000256" key="1">
    <source>
        <dbReference type="SAM" id="MobiDB-lite"/>
    </source>
</evidence>
<keyword evidence="3" id="KW-1185">Reference proteome</keyword>
<comment type="caution">
    <text evidence="2">The sequence shown here is derived from an EMBL/GenBank/DDBJ whole genome shotgun (WGS) entry which is preliminary data.</text>
</comment>
<name>A0AAE0FRG3_9CHLO</name>
<dbReference type="Proteomes" id="UP001190700">
    <property type="component" value="Unassembled WGS sequence"/>
</dbReference>
<sequence>MAHTMEGKGLKGLSTTGRSVVNSIYADSDGAALQDLIQVCLSEGLKTLEMPASTFTATLAPRGYSEWSLAEVCAAFDLNHQDKVSLRRLMLEEMVASVSLTELNFDSAELYNSWLEKRISQVFALYDVEDRGELSVPQFCLLAFDMVQAQGGNEDFYTIEKIVQSMTNEITVSYEMFSEAVMLNVFGEFGIDIEPLFPYPASAGDGEGEAPANRLLSRSRSVPSRPAPATSTSADSGGEVPSFRVQWNSRQVESSPEVHLGRMVSSDISPTAMAPLTYGFSTSLTAIRSAVSTNHPVGSELLVLVPSFPGAARHTLLFSWQRHTPSFPWQSTTFPRSAAHASSLAARAHASSWQRHTPLSLAAGTRLFLAAHASSWQRCTRPYLAAGRHTPLSWQRGTRLFLAARHTPLPAAAHHASFLAAAHAILGSAAHASSWQRGTRLFLAARHTPLPGSAAHASLAQRSLHSNPIPPS</sequence>
<feature type="region of interest" description="Disordered" evidence="1">
    <location>
        <begin position="217"/>
        <end position="241"/>
    </location>
</feature>
<proteinExistence type="predicted"/>
<evidence type="ECO:0000313" key="3">
    <source>
        <dbReference type="Proteomes" id="UP001190700"/>
    </source>
</evidence>
<feature type="compositionally biased region" description="Low complexity" evidence="1">
    <location>
        <begin position="218"/>
        <end position="236"/>
    </location>
</feature>
<organism evidence="2 3">
    <name type="scientific">Cymbomonas tetramitiformis</name>
    <dbReference type="NCBI Taxonomy" id="36881"/>
    <lineage>
        <taxon>Eukaryota</taxon>
        <taxon>Viridiplantae</taxon>
        <taxon>Chlorophyta</taxon>
        <taxon>Pyramimonadophyceae</taxon>
        <taxon>Pyramimonadales</taxon>
        <taxon>Pyramimonadaceae</taxon>
        <taxon>Cymbomonas</taxon>
    </lineage>
</organism>
<evidence type="ECO:0000313" key="2">
    <source>
        <dbReference type="EMBL" id="KAK3263811.1"/>
    </source>
</evidence>
<accession>A0AAE0FRG3</accession>
<protein>
    <recommendedName>
        <fullName evidence="4">EF-hand domain-containing protein</fullName>
    </recommendedName>
</protein>
<dbReference type="EMBL" id="LGRX02015023">
    <property type="protein sequence ID" value="KAK3263811.1"/>
    <property type="molecule type" value="Genomic_DNA"/>
</dbReference>
<evidence type="ECO:0008006" key="4">
    <source>
        <dbReference type="Google" id="ProtNLM"/>
    </source>
</evidence>